<organism evidence="1">
    <name type="scientific">Cacopsylla melanoneura</name>
    <dbReference type="NCBI Taxonomy" id="428564"/>
    <lineage>
        <taxon>Eukaryota</taxon>
        <taxon>Metazoa</taxon>
        <taxon>Ecdysozoa</taxon>
        <taxon>Arthropoda</taxon>
        <taxon>Hexapoda</taxon>
        <taxon>Insecta</taxon>
        <taxon>Pterygota</taxon>
        <taxon>Neoptera</taxon>
        <taxon>Paraneoptera</taxon>
        <taxon>Hemiptera</taxon>
        <taxon>Sternorrhyncha</taxon>
        <taxon>Psylloidea</taxon>
        <taxon>Psyllidae</taxon>
        <taxon>Psyllinae</taxon>
        <taxon>Cacopsylla</taxon>
    </lineage>
</organism>
<reference evidence="1" key="1">
    <citation type="submission" date="2021-05" db="EMBL/GenBank/DDBJ databases">
        <authorList>
            <person name="Alioto T."/>
            <person name="Alioto T."/>
            <person name="Gomez Garrido J."/>
        </authorList>
    </citation>
    <scope>NUCLEOTIDE SEQUENCE</scope>
</reference>
<dbReference type="EMBL" id="HBUF01171968">
    <property type="protein sequence ID" value="CAG6652981.1"/>
    <property type="molecule type" value="Transcribed_RNA"/>
</dbReference>
<name>A0A8D8RNB1_9HEMI</name>
<sequence>MNTNRYQIVTCSSSATVHNHVGIVVTIMLVRKSCVRLWVKYVLIVEDPIILLEYANKRLIIINFLILLMDVTTTNTRKLIKFQNRRMKHEINLKKRICGKCQKEQR</sequence>
<dbReference type="AlphaFoldDB" id="A0A8D8RNB1"/>
<accession>A0A8D8RNB1</accession>
<protein>
    <submittedName>
        <fullName evidence="1">Uncharacterized protein</fullName>
    </submittedName>
</protein>
<evidence type="ECO:0000313" key="1">
    <source>
        <dbReference type="EMBL" id="CAG6652777.1"/>
    </source>
</evidence>
<dbReference type="EMBL" id="HBUF01171897">
    <property type="protein sequence ID" value="CAG6652777.1"/>
    <property type="molecule type" value="Transcribed_RNA"/>
</dbReference>
<proteinExistence type="predicted"/>